<gene>
    <name evidence="1" type="ORF">DSCO28_48230</name>
</gene>
<proteinExistence type="predicted"/>
<evidence type="ECO:0000313" key="1">
    <source>
        <dbReference type="EMBL" id="BBO84257.1"/>
    </source>
</evidence>
<name>A0A5K7ZVJ4_9BACT</name>
<dbReference type="Proteomes" id="UP000425960">
    <property type="component" value="Chromosome"/>
</dbReference>
<organism evidence="1 2">
    <name type="scientific">Desulfosarcina ovata subsp. sediminis</name>
    <dbReference type="NCBI Taxonomy" id="885957"/>
    <lineage>
        <taxon>Bacteria</taxon>
        <taxon>Pseudomonadati</taxon>
        <taxon>Thermodesulfobacteriota</taxon>
        <taxon>Desulfobacteria</taxon>
        <taxon>Desulfobacterales</taxon>
        <taxon>Desulfosarcinaceae</taxon>
        <taxon>Desulfosarcina</taxon>
    </lineage>
</organism>
<accession>A0A5K7ZVJ4</accession>
<reference evidence="1 2" key="1">
    <citation type="submission" date="2019-11" db="EMBL/GenBank/DDBJ databases">
        <title>Comparative genomics of hydrocarbon-degrading Desulfosarcina strains.</title>
        <authorList>
            <person name="Watanabe M."/>
            <person name="Kojima H."/>
            <person name="Fukui M."/>
        </authorList>
    </citation>
    <scope>NUCLEOTIDE SEQUENCE [LARGE SCALE GENOMIC DNA]</scope>
    <source>
        <strain evidence="1 2">28bB2T</strain>
    </source>
</reference>
<protein>
    <submittedName>
        <fullName evidence="1">Uncharacterized protein</fullName>
    </submittedName>
</protein>
<sequence length="144" mass="16132">MSMNFQITCKRENGNLHVAPVGDFDGSSAWELIHLLDQQYDGQGQVHIDTGRLRNLCPFGCNTFQCKFYLSRVPAHRLLFKGENGHALAPEGSLVVAARQRHPCQCNGDCAQCRCNARVIPEKQNPQKVLDNNPPSCELLERID</sequence>
<dbReference type="KEGG" id="dov:DSCO28_48230"/>
<dbReference type="EMBL" id="AP021876">
    <property type="protein sequence ID" value="BBO84257.1"/>
    <property type="molecule type" value="Genomic_DNA"/>
</dbReference>
<evidence type="ECO:0000313" key="2">
    <source>
        <dbReference type="Proteomes" id="UP000425960"/>
    </source>
</evidence>
<dbReference type="AlphaFoldDB" id="A0A5K7ZVJ4"/>